<evidence type="ECO:0000256" key="2">
    <source>
        <dbReference type="ARBA" id="ARBA00022741"/>
    </source>
</evidence>
<dbReference type="SUPFAM" id="SSF100920">
    <property type="entry name" value="Heat shock protein 70kD (HSP70), peptide-binding domain"/>
    <property type="match status" value="1"/>
</dbReference>
<dbReference type="FunFam" id="3.90.640.10:FF:000010">
    <property type="entry name" value="heat shock 70 kDa protein 14"/>
    <property type="match status" value="1"/>
</dbReference>
<gene>
    <name evidence="5" type="ORF">AMAG_07741</name>
</gene>
<dbReference type="GO" id="GO:0005524">
    <property type="term" value="F:ATP binding"/>
    <property type="evidence" value="ECO:0007669"/>
    <property type="project" value="UniProtKB-KW"/>
</dbReference>
<keyword evidence="3" id="KW-0067">ATP-binding</keyword>
<evidence type="ECO:0000313" key="5">
    <source>
        <dbReference type="EMBL" id="KNE62529.1"/>
    </source>
</evidence>
<keyword evidence="2" id="KW-0547">Nucleotide-binding</keyword>
<dbReference type="eggNOG" id="KOG0101">
    <property type="taxonomic scope" value="Eukaryota"/>
</dbReference>
<evidence type="ECO:0000256" key="3">
    <source>
        <dbReference type="ARBA" id="ARBA00022840"/>
    </source>
</evidence>
<protein>
    <recommendedName>
        <fullName evidence="7">Hsp70-like protein</fullName>
    </recommendedName>
</protein>
<dbReference type="Proteomes" id="UP000054350">
    <property type="component" value="Unassembled WGS sequence"/>
</dbReference>
<dbReference type="Gene3D" id="3.90.640.10">
    <property type="entry name" value="Actin, Chain A, domain 4"/>
    <property type="match status" value="1"/>
</dbReference>
<dbReference type="GO" id="GO:0005829">
    <property type="term" value="C:cytosol"/>
    <property type="evidence" value="ECO:0007669"/>
    <property type="project" value="TreeGrafter"/>
</dbReference>
<name>A0A0L0SJB8_ALLM3</name>
<dbReference type="InterPro" id="IPR043129">
    <property type="entry name" value="ATPase_NBD"/>
</dbReference>
<sequence>MPPKKNAGNKKGGKPAKGGKGGSNNSSRPSTPAPAAPATPVQVATPEPEVVAKEAIAVALSLGSEYATVTLLPTAAGQRGEVIADEDGERQIPAVVAVAGAEEIAGTAAKNQMVRNLTGTVRRFVPLLGLKYSDAKVQAAIANSAVPVEEDAEGFPVFVITQWVHPEGNEDADAVEKVSKYTVVDLTAVLLQSLKQSAESYTGSPVNRCLLSYATDFTPEQQQALVRAAQQAGMEVTSLIPEPVAAALAFEHIKRTNENLGCNGLAMVVDLGASTTTLSLCNLFAGLITPIAHTSVALGGLDLDRVLFTHFAAEFKKKQGHDIKGNRKAEEKLMLACELTRKVLSASTTSNCHVEAFYEGIDYVSVINRIRFEGLTGKWKRELEEAIRAFLDEQNVDADEIDHVLAVGGVAKTPMATRLLENVFGRAHIDTQVDGDEAVAYGTAIHGMQPEEHHSQARNHDDREIVTPHLTHALGLLDARGDFVTVIPRDTPVPVKHAVTIEVDGAASAWLQIAEARELVPLPEEDEEKEDEDEDEALPLYKGTVVGEIAVAATEGNKFEKVDIVFTVHENGKLHVSATAHEASTHHKVHASVDI</sequence>
<organism evidence="5 6">
    <name type="scientific">Allomyces macrogynus (strain ATCC 38327)</name>
    <name type="common">Allomyces javanicus var. macrogynus</name>
    <dbReference type="NCBI Taxonomy" id="578462"/>
    <lineage>
        <taxon>Eukaryota</taxon>
        <taxon>Fungi</taxon>
        <taxon>Fungi incertae sedis</taxon>
        <taxon>Blastocladiomycota</taxon>
        <taxon>Blastocladiomycetes</taxon>
        <taxon>Blastocladiales</taxon>
        <taxon>Blastocladiaceae</taxon>
        <taxon>Allomyces</taxon>
    </lineage>
</organism>
<dbReference type="Gene3D" id="3.30.420.40">
    <property type="match status" value="2"/>
</dbReference>
<dbReference type="GO" id="GO:0005634">
    <property type="term" value="C:nucleus"/>
    <property type="evidence" value="ECO:0007669"/>
    <property type="project" value="TreeGrafter"/>
</dbReference>
<dbReference type="InterPro" id="IPR013126">
    <property type="entry name" value="Hsp_70_fam"/>
</dbReference>
<dbReference type="GO" id="GO:0140662">
    <property type="term" value="F:ATP-dependent protein folding chaperone"/>
    <property type="evidence" value="ECO:0007669"/>
    <property type="project" value="InterPro"/>
</dbReference>
<feature type="region of interest" description="Disordered" evidence="4">
    <location>
        <begin position="1"/>
        <end position="44"/>
    </location>
</feature>
<reference evidence="5 6" key="1">
    <citation type="submission" date="2009-11" db="EMBL/GenBank/DDBJ databases">
        <title>Annotation of Allomyces macrogynus ATCC 38327.</title>
        <authorList>
            <consortium name="The Broad Institute Genome Sequencing Platform"/>
            <person name="Russ C."/>
            <person name="Cuomo C."/>
            <person name="Burger G."/>
            <person name="Gray M.W."/>
            <person name="Holland P.W.H."/>
            <person name="King N."/>
            <person name="Lang F.B.F."/>
            <person name="Roger A.J."/>
            <person name="Ruiz-Trillo I."/>
            <person name="Young S.K."/>
            <person name="Zeng Q."/>
            <person name="Gargeya S."/>
            <person name="Fitzgerald M."/>
            <person name="Haas B."/>
            <person name="Abouelleil A."/>
            <person name="Alvarado L."/>
            <person name="Arachchi H.M."/>
            <person name="Berlin A."/>
            <person name="Chapman S.B."/>
            <person name="Gearin G."/>
            <person name="Goldberg J."/>
            <person name="Griggs A."/>
            <person name="Gujja S."/>
            <person name="Hansen M."/>
            <person name="Heiman D."/>
            <person name="Howarth C."/>
            <person name="Larimer J."/>
            <person name="Lui A."/>
            <person name="MacDonald P.J.P."/>
            <person name="McCowen C."/>
            <person name="Montmayeur A."/>
            <person name="Murphy C."/>
            <person name="Neiman D."/>
            <person name="Pearson M."/>
            <person name="Priest M."/>
            <person name="Roberts A."/>
            <person name="Saif S."/>
            <person name="Shea T."/>
            <person name="Sisk P."/>
            <person name="Stolte C."/>
            <person name="Sykes S."/>
            <person name="Wortman J."/>
            <person name="Nusbaum C."/>
            <person name="Birren B."/>
        </authorList>
    </citation>
    <scope>NUCLEOTIDE SEQUENCE [LARGE SCALE GENOMIC DNA]</scope>
    <source>
        <strain evidence="5 6">ATCC 38327</strain>
    </source>
</reference>
<dbReference type="Gene3D" id="3.30.30.30">
    <property type="match status" value="1"/>
</dbReference>
<dbReference type="PANTHER" id="PTHR45639:SF32">
    <property type="entry name" value="HEAT SHOCK PROTEIN PDR13"/>
    <property type="match status" value="1"/>
</dbReference>
<reference evidence="6" key="2">
    <citation type="submission" date="2009-11" db="EMBL/GenBank/DDBJ databases">
        <title>The Genome Sequence of Allomyces macrogynus strain ATCC 38327.</title>
        <authorList>
            <consortium name="The Broad Institute Genome Sequencing Platform"/>
            <person name="Russ C."/>
            <person name="Cuomo C."/>
            <person name="Shea T."/>
            <person name="Young S.K."/>
            <person name="Zeng Q."/>
            <person name="Koehrsen M."/>
            <person name="Haas B."/>
            <person name="Borodovsky M."/>
            <person name="Guigo R."/>
            <person name="Alvarado L."/>
            <person name="Berlin A."/>
            <person name="Borenstein D."/>
            <person name="Chen Z."/>
            <person name="Engels R."/>
            <person name="Freedman E."/>
            <person name="Gellesch M."/>
            <person name="Goldberg J."/>
            <person name="Griggs A."/>
            <person name="Gujja S."/>
            <person name="Heiman D."/>
            <person name="Hepburn T."/>
            <person name="Howarth C."/>
            <person name="Jen D."/>
            <person name="Larson L."/>
            <person name="Lewis B."/>
            <person name="Mehta T."/>
            <person name="Park D."/>
            <person name="Pearson M."/>
            <person name="Roberts A."/>
            <person name="Saif S."/>
            <person name="Shenoy N."/>
            <person name="Sisk P."/>
            <person name="Stolte C."/>
            <person name="Sykes S."/>
            <person name="Walk T."/>
            <person name="White J."/>
            <person name="Yandava C."/>
            <person name="Burger G."/>
            <person name="Gray M.W."/>
            <person name="Holland P.W.H."/>
            <person name="King N."/>
            <person name="Lang F.B.F."/>
            <person name="Roger A.J."/>
            <person name="Ruiz-Trillo I."/>
            <person name="Lander E."/>
            <person name="Nusbaum C."/>
        </authorList>
    </citation>
    <scope>NUCLEOTIDE SEQUENCE [LARGE SCALE GENOMIC DNA]</scope>
    <source>
        <strain evidence="6">ATCC 38327</strain>
    </source>
</reference>
<dbReference type="Gene3D" id="2.60.34.10">
    <property type="entry name" value="Substrate Binding Domain Of DNAk, Chain A, domain 1"/>
    <property type="match status" value="1"/>
</dbReference>
<dbReference type="OMA" id="NAHNTIT"/>
<accession>A0A0L0SJB8</accession>
<proteinExistence type="inferred from homology"/>
<dbReference type="InterPro" id="IPR029047">
    <property type="entry name" value="HSP70_peptide-bd_sf"/>
</dbReference>
<dbReference type="PRINTS" id="PR00301">
    <property type="entry name" value="HEATSHOCK70"/>
</dbReference>
<dbReference type="STRING" id="578462.A0A0L0SJB8"/>
<dbReference type="EMBL" id="GG745340">
    <property type="protein sequence ID" value="KNE62529.1"/>
    <property type="molecule type" value="Genomic_DNA"/>
</dbReference>
<dbReference type="SUPFAM" id="SSF53067">
    <property type="entry name" value="Actin-like ATPase domain"/>
    <property type="match status" value="2"/>
</dbReference>
<evidence type="ECO:0008006" key="7">
    <source>
        <dbReference type="Google" id="ProtNLM"/>
    </source>
</evidence>
<dbReference type="PANTHER" id="PTHR45639">
    <property type="entry name" value="HSC70CB, ISOFORM G-RELATED"/>
    <property type="match status" value="1"/>
</dbReference>
<keyword evidence="6" id="KW-1185">Reference proteome</keyword>
<evidence type="ECO:0000256" key="1">
    <source>
        <dbReference type="ARBA" id="ARBA00007381"/>
    </source>
</evidence>
<dbReference type="OrthoDB" id="29851at2759"/>
<dbReference type="AlphaFoldDB" id="A0A0L0SJB8"/>
<evidence type="ECO:0000256" key="4">
    <source>
        <dbReference type="SAM" id="MobiDB-lite"/>
    </source>
</evidence>
<evidence type="ECO:0000313" key="6">
    <source>
        <dbReference type="Proteomes" id="UP000054350"/>
    </source>
</evidence>
<comment type="similarity">
    <text evidence="1">Belongs to the heat shock protein 70 family.</text>
</comment>
<dbReference type="Pfam" id="PF00012">
    <property type="entry name" value="HSP70"/>
    <property type="match status" value="1"/>
</dbReference>
<dbReference type="VEuPathDB" id="FungiDB:AMAG_07741"/>